<evidence type="ECO:0000256" key="1">
    <source>
        <dbReference type="ARBA" id="ARBA00022472"/>
    </source>
</evidence>
<dbReference type="SUPFAM" id="SSF52540">
    <property type="entry name" value="P-loop containing nucleoside triphosphate hydrolases"/>
    <property type="match status" value="1"/>
</dbReference>
<sequence>MTETPTQTPTQTQTTTRTKAQAQTLARQGILDLRGGSATLGYGPGGLAVPAGLVRAHGLRRGDELVLEDGVLVSVNGAPPPRPQQQRPEFERLTPIHPDQRLVLETGRHQLTTRVLDLVAPLGKGQRALIVAPPRTGKTSVLQAIAQAISVNHPEAHLMVLLADERPEEVTEMRRTVRGEVIASTFDRKPAEHTALAELALERAKRLVETGRDVVLLLDSLTRLGRAYNLAARTSGRVLSGGVDASALHPMKKILGAARNIEDGGSLTIVASALVGTGSLADTVFFEELKSTGNSELRLDRTLADHRVFPAVDLFGSGTRRDELLVPAAELTVLAEVRRALAGQDPKRAAEQFLDQVRTTKSNAEFVARVQASLAIPDQRAA</sequence>
<dbReference type="SMART" id="SM00382">
    <property type="entry name" value="AAA"/>
    <property type="match status" value="1"/>
</dbReference>
<dbReference type="NCBIfam" id="NF006886">
    <property type="entry name" value="PRK09376.1"/>
    <property type="match status" value="1"/>
</dbReference>
<name>A0A2A9FF67_9PSEU</name>
<feature type="region of interest" description="Disordered" evidence="4">
    <location>
        <begin position="1"/>
        <end position="20"/>
    </location>
</feature>
<dbReference type="InterPro" id="IPR003593">
    <property type="entry name" value="AAA+_ATPase"/>
</dbReference>
<reference evidence="6 7" key="1">
    <citation type="submission" date="2017-10" db="EMBL/GenBank/DDBJ databases">
        <title>Sequencing the genomes of 1000 actinobacteria strains.</title>
        <authorList>
            <person name="Klenk H.-P."/>
        </authorList>
    </citation>
    <scope>NUCLEOTIDE SEQUENCE [LARGE SCALE GENOMIC DNA]</scope>
    <source>
        <strain evidence="6 7">DSM 46092</strain>
    </source>
</reference>
<dbReference type="GO" id="GO:0006353">
    <property type="term" value="P:DNA-templated transcription termination"/>
    <property type="evidence" value="ECO:0007669"/>
    <property type="project" value="UniProtKB-UniRule"/>
</dbReference>
<evidence type="ECO:0000256" key="2">
    <source>
        <dbReference type="ARBA" id="ARBA00022884"/>
    </source>
</evidence>
<dbReference type="Proteomes" id="UP000243542">
    <property type="component" value="Unassembled WGS sequence"/>
</dbReference>
<proteinExistence type="inferred from homology"/>
<comment type="similarity">
    <text evidence="3">Belongs to the Rho family.</text>
</comment>
<dbReference type="Pfam" id="PF00006">
    <property type="entry name" value="ATP-synt_ab"/>
    <property type="match status" value="1"/>
</dbReference>
<feature type="domain" description="AAA+ ATPase" evidence="5">
    <location>
        <begin position="124"/>
        <end position="291"/>
    </location>
</feature>
<evidence type="ECO:0000313" key="6">
    <source>
        <dbReference type="EMBL" id="PFG49808.1"/>
    </source>
</evidence>
<evidence type="ECO:0000256" key="3">
    <source>
        <dbReference type="HAMAP-Rule" id="MF_01884"/>
    </source>
</evidence>
<keyword evidence="3" id="KW-0347">Helicase</keyword>
<dbReference type="Gene3D" id="3.40.50.300">
    <property type="entry name" value="P-loop containing nucleotide triphosphate hydrolases"/>
    <property type="match status" value="1"/>
</dbReference>
<keyword evidence="3" id="KW-0804">Transcription</keyword>
<comment type="caution">
    <text evidence="3">Lacks conserved residue(s) required for the propagation of feature annotation.</text>
</comment>
<dbReference type="GO" id="GO:0016787">
    <property type="term" value="F:hydrolase activity"/>
    <property type="evidence" value="ECO:0007669"/>
    <property type="project" value="UniProtKB-KW"/>
</dbReference>
<feature type="binding site" evidence="3">
    <location>
        <position position="166"/>
    </location>
    <ligand>
        <name>ATP</name>
        <dbReference type="ChEBI" id="CHEBI:30616"/>
    </ligand>
</feature>
<dbReference type="PANTHER" id="PTHR46425:SF1">
    <property type="entry name" value="TRANSCRIPTION TERMINATION FACTOR RHO"/>
    <property type="match status" value="1"/>
</dbReference>
<keyword evidence="3" id="KW-0067">ATP-binding</keyword>
<dbReference type="InterPro" id="IPR027417">
    <property type="entry name" value="P-loop_NTPase"/>
</dbReference>
<dbReference type="HAMAP" id="MF_01884">
    <property type="entry name" value="Rho"/>
    <property type="match status" value="1"/>
</dbReference>
<evidence type="ECO:0000259" key="5">
    <source>
        <dbReference type="SMART" id="SM00382"/>
    </source>
</evidence>
<dbReference type="InterPro" id="IPR004665">
    <property type="entry name" value="Term_rho"/>
</dbReference>
<dbReference type="GO" id="GO:0008186">
    <property type="term" value="F:ATP-dependent activity, acting on RNA"/>
    <property type="evidence" value="ECO:0007669"/>
    <property type="project" value="InterPro"/>
</dbReference>
<comment type="function">
    <text evidence="3">Facilitates transcription termination by a mechanism that involves Rho binding to the nascent RNA, activation of Rho's RNA-dependent ATPase activity, and release of the mRNA from the DNA template.</text>
</comment>
<comment type="subunit">
    <text evidence="3">Homohexamer. The homohexamer assembles into an open ring structure.</text>
</comment>
<feature type="binding site" evidence="3">
    <location>
        <begin position="123"/>
        <end position="128"/>
    </location>
    <ligand>
        <name>ATP</name>
        <dbReference type="ChEBI" id="CHEBI:30616"/>
    </ligand>
</feature>
<keyword evidence="3" id="KW-0547">Nucleotide-binding</keyword>
<gene>
    <name evidence="3" type="primary">rho</name>
    <name evidence="6" type="ORF">ATK36_4991</name>
</gene>
<dbReference type="PANTHER" id="PTHR46425">
    <property type="entry name" value="TRANSCRIPTION TERMINATION FACTOR RHO"/>
    <property type="match status" value="1"/>
</dbReference>
<keyword evidence="2 3" id="KW-0694">RNA-binding</keyword>
<keyword evidence="7" id="KW-1185">Reference proteome</keyword>
<organism evidence="6 7">
    <name type="scientific">Amycolatopsis sulphurea</name>
    <dbReference type="NCBI Taxonomy" id="76022"/>
    <lineage>
        <taxon>Bacteria</taxon>
        <taxon>Bacillati</taxon>
        <taxon>Actinomycetota</taxon>
        <taxon>Actinomycetes</taxon>
        <taxon>Pseudonocardiales</taxon>
        <taxon>Pseudonocardiaceae</taxon>
        <taxon>Amycolatopsis</taxon>
    </lineage>
</organism>
<accession>A0A2A9FF67</accession>
<evidence type="ECO:0000256" key="4">
    <source>
        <dbReference type="SAM" id="MobiDB-lite"/>
    </source>
</evidence>
<evidence type="ECO:0000313" key="7">
    <source>
        <dbReference type="Proteomes" id="UP000243542"/>
    </source>
</evidence>
<keyword evidence="3" id="KW-0805">Transcription regulation</keyword>
<dbReference type="GO" id="GO:0003723">
    <property type="term" value="F:RNA binding"/>
    <property type="evidence" value="ECO:0007669"/>
    <property type="project" value="UniProtKB-UniRule"/>
</dbReference>
<dbReference type="GO" id="GO:0005524">
    <property type="term" value="F:ATP binding"/>
    <property type="evidence" value="ECO:0007669"/>
    <property type="project" value="UniProtKB-UniRule"/>
</dbReference>
<keyword evidence="1 3" id="KW-0806">Transcription termination</keyword>
<dbReference type="GO" id="GO:0004386">
    <property type="term" value="F:helicase activity"/>
    <property type="evidence" value="ECO:0007669"/>
    <property type="project" value="UniProtKB-UniRule"/>
</dbReference>
<protein>
    <recommendedName>
        <fullName evidence="3">Transcription termination factor Rho</fullName>
        <ecNumber evidence="3">3.6.4.-</ecNumber>
    </recommendedName>
    <alternativeName>
        <fullName evidence="3">ATP-dependent helicase Rho</fullName>
    </alternativeName>
</protein>
<dbReference type="EC" id="3.6.4.-" evidence="3"/>
<comment type="caution">
    <text evidence="6">The sequence shown here is derived from an EMBL/GenBank/DDBJ whole genome shotgun (WGS) entry which is preliminary data.</text>
</comment>
<dbReference type="AlphaFoldDB" id="A0A2A9FF67"/>
<dbReference type="EMBL" id="PDJK01000002">
    <property type="protein sequence ID" value="PFG49808.1"/>
    <property type="molecule type" value="Genomic_DNA"/>
</dbReference>
<feature type="binding site" evidence="3">
    <location>
        <begin position="135"/>
        <end position="140"/>
    </location>
    <ligand>
        <name>ATP</name>
        <dbReference type="ChEBI" id="CHEBI:30616"/>
    </ligand>
</feature>
<keyword evidence="3" id="KW-0378">Hydrolase</keyword>
<dbReference type="InterPro" id="IPR000194">
    <property type="entry name" value="ATPase_F1/V1/A1_a/bsu_nucl-bd"/>
</dbReference>